<evidence type="ECO:0000313" key="1">
    <source>
        <dbReference type="EMBL" id="SEI23639.1"/>
    </source>
</evidence>
<dbReference type="AlphaFoldDB" id="A0A1H6P2C3"/>
<reference evidence="1 2" key="1">
    <citation type="submission" date="2016-10" db="EMBL/GenBank/DDBJ databases">
        <authorList>
            <person name="de Groot N.N."/>
        </authorList>
    </citation>
    <scope>NUCLEOTIDE SEQUENCE [LARGE SCALE GENOMIC DNA]</scope>
    <source>
        <strain evidence="1 2">LMG 2158</strain>
    </source>
</reference>
<gene>
    <name evidence="1" type="ORF">SAMN05216581_5249</name>
</gene>
<dbReference type="Proteomes" id="UP000182272">
    <property type="component" value="Chromosome I"/>
</dbReference>
<organism evidence="1 2">
    <name type="scientific">Pseudomonas asplenii</name>
    <dbReference type="NCBI Taxonomy" id="53407"/>
    <lineage>
        <taxon>Bacteria</taxon>
        <taxon>Pseudomonadati</taxon>
        <taxon>Pseudomonadota</taxon>
        <taxon>Gammaproteobacteria</taxon>
        <taxon>Pseudomonadales</taxon>
        <taxon>Pseudomonadaceae</taxon>
        <taxon>Pseudomonas</taxon>
    </lineage>
</organism>
<protein>
    <submittedName>
        <fullName evidence="1">Uncharacterized protein</fullName>
    </submittedName>
</protein>
<evidence type="ECO:0000313" key="2">
    <source>
        <dbReference type="Proteomes" id="UP000182272"/>
    </source>
</evidence>
<name>A0A1H6P2C3_9PSED</name>
<accession>A0A1H6P2C3</accession>
<dbReference type="RefSeq" id="WP_019360539.1">
    <property type="nucleotide sequence ID" value="NZ_LT629972.1"/>
</dbReference>
<dbReference type="EMBL" id="LT629972">
    <property type="protein sequence ID" value="SEI23639.1"/>
    <property type="molecule type" value="Genomic_DNA"/>
</dbReference>
<sequence>MSRETLIPDRLESALTTISGLSKIVIDNEGFKGSDGMPQLDSIDVDAVMRAILLISAQAHDDFCEIMNSKEACR</sequence>
<dbReference type="OrthoDB" id="6902855at2"/>
<proteinExistence type="predicted"/>